<gene>
    <name evidence="1" type="ORF">A3Q56_07726</name>
</gene>
<proteinExistence type="predicted"/>
<name>A0A177ARC5_9BILA</name>
<dbReference type="EMBL" id="LWCA01001750">
    <property type="protein sequence ID" value="OAF64566.1"/>
    <property type="molecule type" value="Genomic_DNA"/>
</dbReference>
<dbReference type="AlphaFoldDB" id="A0A177ARC5"/>
<keyword evidence="2" id="KW-1185">Reference proteome</keyword>
<dbReference type="Proteomes" id="UP000078046">
    <property type="component" value="Unassembled WGS sequence"/>
</dbReference>
<reference evidence="1 2" key="1">
    <citation type="submission" date="2016-04" db="EMBL/GenBank/DDBJ databases">
        <title>The genome of Intoshia linei affirms orthonectids as highly simplified spiralians.</title>
        <authorList>
            <person name="Mikhailov K.V."/>
            <person name="Slusarev G.S."/>
            <person name="Nikitin M.A."/>
            <person name="Logacheva M.D."/>
            <person name="Penin A."/>
            <person name="Aleoshin V."/>
            <person name="Panchin Y.V."/>
        </authorList>
    </citation>
    <scope>NUCLEOTIDE SEQUENCE [LARGE SCALE GENOMIC DNA]</scope>
    <source>
        <strain evidence="1">Intl2013</strain>
        <tissue evidence="1">Whole animal</tissue>
    </source>
</reference>
<organism evidence="1 2">
    <name type="scientific">Intoshia linei</name>
    <dbReference type="NCBI Taxonomy" id="1819745"/>
    <lineage>
        <taxon>Eukaryota</taxon>
        <taxon>Metazoa</taxon>
        <taxon>Spiralia</taxon>
        <taxon>Lophotrochozoa</taxon>
        <taxon>Mesozoa</taxon>
        <taxon>Orthonectida</taxon>
        <taxon>Rhopaluridae</taxon>
        <taxon>Intoshia</taxon>
    </lineage>
</organism>
<comment type="caution">
    <text evidence="1">The sequence shown here is derived from an EMBL/GenBank/DDBJ whole genome shotgun (WGS) entry which is preliminary data.</text>
</comment>
<protein>
    <submittedName>
        <fullName evidence="1">Uncharacterized protein</fullName>
    </submittedName>
</protein>
<accession>A0A177ARC5</accession>
<sequence length="99" mass="12190">MGMNYSKNFINYRRRRNQIRDVSMLDKFDKKLNVKQAVTKIAKIEKHLTIYYEYGIWNRCNSQYIFLRKKKFDQETTYVIKPQTPNNENVYFVCSKLYR</sequence>
<evidence type="ECO:0000313" key="2">
    <source>
        <dbReference type="Proteomes" id="UP000078046"/>
    </source>
</evidence>
<evidence type="ECO:0000313" key="1">
    <source>
        <dbReference type="EMBL" id="OAF64566.1"/>
    </source>
</evidence>